<proteinExistence type="predicted"/>
<dbReference type="EMBL" id="CADCTX010000126">
    <property type="protein sequence ID" value="CAA9302324.1"/>
    <property type="molecule type" value="Genomic_DNA"/>
</dbReference>
<feature type="non-terminal residue" evidence="1">
    <location>
        <position position="49"/>
    </location>
</feature>
<evidence type="ECO:0000313" key="1">
    <source>
        <dbReference type="EMBL" id="CAA9302324.1"/>
    </source>
</evidence>
<gene>
    <name evidence="1" type="ORF">AVDCRST_MAG40-441</name>
</gene>
<sequence length="49" mass="5237">MWDNREGKRNPKAPDFKCKNKECDGVIWPPRSATAAAPAAAGDRPAAAV</sequence>
<organism evidence="1">
    <name type="scientific">uncultured Gemmatimonadaceae bacterium</name>
    <dbReference type="NCBI Taxonomy" id="246130"/>
    <lineage>
        <taxon>Bacteria</taxon>
        <taxon>Pseudomonadati</taxon>
        <taxon>Gemmatimonadota</taxon>
        <taxon>Gemmatimonadia</taxon>
        <taxon>Gemmatimonadales</taxon>
        <taxon>Gemmatimonadaceae</taxon>
        <taxon>environmental samples</taxon>
    </lineage>
</organism>
<name>A0A6J4KD49_9BACT</name>
<protein>
    <submittedName>
        <fullName evidence="1">Uncharacterized protein</fullName>
    </submittedName>
</protein>
<reference evidence="1" key="1">
    <citation type="submission" date="2020-02" db="EMBL/GenBank/DDBJ databases">
        <authorList>
            <person name="Meier V. D."/>
        </authorList>
    </citation>
    <scope>NUCLEOTIDE SEQUENCE</scope>
    <source>
        <strain evidence="1">AVDCRST_MAG40</strain>
    </source>
</reference>
<dbReference type="AlphaFoldDB" id="A0A6J4KD49"/>
<accession>A0A6J4KD49</accession>